<keyword evidence="1" id="KW-1133">Transmembrane helix</keyword>
<proteinExistence type="predicted"/>
<evidence type="ECO:0000313" key="3">
    <source>
        <dbReference type="EMBL" id="ROQ29768.1"/>
    </source>
</evidence>
<name>A0A3N1PP65_9GAMM</name>
<evidence type="ECO:0000313" key="4">
    <source>
        <dbReference type="Proteomes" id="UP000268033"/>
    </source>
</evidence>
<sequence length="215" mass="24517">MDVTTLLAPLLSGVLSFWWLWLLLFALAFIKRQYNSPSAKGRRGEARLASRLQKLGQPYRQFHDVTLRFGDGTTQIDHLLVSPFGVFVIETKNYQGWIFGGEKQRYWTQSLYRTKTRFQNPLYQNYKHCLAVEALLGLAKGEAISLVAFVGEATFKTALPDNVCHGAAALMYIRRFSEHRYGPEQVQAMCQTLASARLAPGRDTEARHLAYLKER</sequence>
<dbReference type="RefSeq" id="WP_123420686.1">
    <property type="nucleotide sequence ID" value="NZ_RJUL01000002.1"/>
</dbReference>
<evidence type="ECO:0000256" key="1">
    <source>
        <dbReference type="SAM" id="Phobius"/>
    </source>
</evidence>
<feature type="transmembrane region" description="Helical" evidence="1">
    <location>
        <begin position="6"/>
        <end position="30"/>
    </location>
</feature>
<accession>A0A3N1PP65</accession>
<comment type="caution">
    <text evidence="3">The sequence shown here is derived from an EMBL/GenBank/DDBJ whole genome shotgun (WGS) entry which is preliminary data.</text>
</comment>
<dbReference type="InterPro" id="IPR011528">
    <property type="entry name" value="NERD"/>
</dbReference>
<dbReference type="Proteomes" id="UP000268033">
    <property type="component" value="Unassembled WGS sequence"/>
</dbReference>
<dbReference type="PROSITE" id="PS50965">
    <property type="entry name" value="NERD"/>
    <property type="match status" value="1"/>
</dbReference>
<evidence type="ECO:0000259" key="2">
    <source>
        <dbReference type="PROSITE" id="PS50965"/>
    </source>
</evidence>
<organism evidence="3 4">
    <name type="scientific">Gallaecimonas pentaromativorans</name>
    <dbReference type="NCBI Taxonomy" id="584787"/>
    <lineage>
        <taxon>Bacteria</taxon>
        <taxon>Pseudomonadati</taxon>
        <taxon>Pseudomonadota</taxon>
        <taxon>Gammaproteobacteria</taxon>
        <taxon>Enterobacterales</taxon>
        <taxon>Gallaecimonadaceae</taxon>
        <taxon>Gallaecimonas</taxon>
    </lineage>
</organism>
<reference evidence="3 4" key="1">
    <citation type="submission" date="2018-11" db="EMBL/GenBank/DDBJ databases">
        <title>Genomic Encyclopedia of Type Strains, Phase IV (KMG-IV): sequencing the most valuable type-strain genomes for metagenomic binning, comparative biology and taxonomic classification.</title>
        <authorList>
            <person name="Goeker M."/>
        </authorList>
    </citation>
    <scope>NUCLEOTIDE SEQUENCE [LARGE SCALE GENOMIC DNA]</scope>
    <source>
        <strain evidence="3 4">DSM 21945</strain>
    </source>
</reference>
<dbReference type="Pfam" id="PF08378">
    <property type="entry name" value="NERD"/>
    <property type="match status" value="1"/>
</dbReference>
<keyword evidence="1" id="KW-0812">Transmembrane</keyword>
<dbReference type="AlphaFoldDB" id="A0A3N1PP65"/>
<keyword evidence="1" id="KW-0472">Membrane</keyword>
<protein>
    <submittedName>
        <fullName evidence="3">Nuclease-like protein</fullName>
    </submittedName>
</protein>
<keyword evidence="4" id="KW-1185">Reference proteome</keyword>
<dbReference type="STRING" id="584787.GCA_001247655_03070"/>
<gene>
    <name evidence="3" type="ORF">EDC28_102140</name>
</gene>
<feature type="domain" description="NERD" evidence="2">
    <location>
        <begin position="40"/>
        <end position="156"/>
    </location>
</feature>
<dbReference type="EMBL" id="RJUL01000002">
    <property type="protein sequence ID" value="ROQ29768.1"/>
    <property type="molecule type" value="Genomic_DNA"/>
</dbReference>